<dbReference type="OrthoDB" id="9804790at2"/>
<comment type="similarity">
    <text evidence="1">Belongs to the aldo/keto reductase family.</text>
</comment>
<evidence type="ECO:0000313" key="9">
    <source>
        <dbReference type="Proteomes" id="UP000198680"/>
    </source>
</evidence>
<dbReference type="PIRSF" id="PIRSF000097">
    <property type="entry name" value="AKR"/>
    <property type="match status" value="1"/>
</dbReference>
<accession>A0A1G9MWU0</accession>
<dbReference type="InterPro" id="IPR023210">
    <property type="entry name" value="NADP_OxRdtase_dom"/>
</dbReference>
<keyword evidence="3" id="KW-0560">Oxidoreductase</keyword>
<dbReference type="FunFam" id="3.20.20.100:FF:000015">
    <property type="entry name" value="Oxidoreductase, aldo/keto reductase family"/>
    <property type="match status" value="1"/>
</dbReference>
<organism evidence="8 9">
    <name type="scientific">Geodermatophilus siccatus</name>
    <dbReference type="NCBI Taxonomy" id="1137991"/>
    <lineage>
        <taxon>Bacteria</taxon>
        <taxon>Bacillati</taxon>
        <taxon>Actinomycetota</taxon>
        <taxon>Actinomycetes</taxon>
        <taxon>Geodermatophilales</taxon>
        <taxon>Geodermatophilaceae</taxon>
        <taxon>Geodermatophilus</taxon>
    </lineage>
</organism>
<dbReference type="Gene3D" id="3.20.20.100">
    <property type="entry name" value="NADP-dependent oxidoreductase domain"/>
    <property type="match status" value="1"/>
</dbReference>
<feature type="site" description="Lowers pKa of active site Tyr" evidence="6">
    <location>
        <position position="76"/>
    </location>
</feature>
<dbReference type="RefSeq" id="WP_091214156.1">
    <property type="nucleotide sequence ID" value="NZ_FNHE01000002.1"/>
</dbReference>
<feature type="binding site" evidence="5">
    <location>
        <position position="109"/>
    </location>
    <ligand>
        <name>substrate</name>
    </ligand>
</feature>
<feature type="active site" description="Proton donor" evidence="4">
    <location>
        <position position="51"/>
    </location>
</feature>
<keyword evidence="9" id="KW-1185">Reference proteome</keyword>
<dbReference type="InterPro" id="IPR036812">
    <property type="entry name" value="NAD(P)_OxRdtase_dom_sf"/>
</dbReference>
<evidence type="ECO:0000256" key="4">
    <source>
        <dbReference type="PIRSR" id="PIRSR000097-1"/>
    </source>
</evidence>
<evidence type="ECO:0000256" key="3">
    <source>
        <dbReference type="ARBA" id="ARBA00023002"/>
    </source>
</evidence>
<sequence length="278" mass="30731">MTTVPDVQLNNGVAIPQLGLGTARLPDEETRRIVGEALEVGYRFVDTAASYENERGVGRALADSGLPREEVFVSTKLRGREQGSASAKQALRSSLDRLGLDFVDLYLIHWPLPRLDRYVESWLAMEELLAEGLTRAIGVSNFLPEHLDRLAAESSTVPAVNQIECHPREPQLEQRADDARRGIVTESWSPLANGGELLRRPVLAEIAARHGRTPAQVVLRWHVQQGLVTFPKASSRGRLVENLDVFDFALSDEDLAGIATLADGTRVNGQHPDVWEEF</sequence>
<dbReference type="PANTHER" id="PTHR43827">
    <property type="entry name" value="2,5-DIKETO-D-GLUCONIC ACID REDUCTASE"/>
    <property type="match status" value="1"/>
</dbReference>
<evidence type="ECO:0000259" key="7">
    <source>
        <dbReference type="Pfam" id="PF00248"/>
    </source>
</evidence>
<dbReference type="Proteomes" id="UP000198680">
    <property type="component" value="Unassembled WGS sequence"/>
</dbReference>
<protein>
    <submittedName>
        <fullName evidence="8">Aldo/keto reductase</fullName>
    </submittedName>
</protein>
<evidence type="ECO:0000256" key="1">
    <source>
        <dbReference type="ARBA" id="ARBA00007905"/>
    </source>
</evidence>
<dbReference type="Pfam" id="PF00248">
    <property type="entry name" value="Aldo_ket_red"/>
    <property type="match status" value="1"/>
</dbReference>
<dbReference type="GO" id="GO:0016616">
    <property type="term" value="F:oxidoreductase activity, acting on the CH-OH group of donors, NAD or NADP as acceptor"/>
    <property type="evidence" value="ECO:0007669"/>
    <property type="project" value="UniProtKB-ARBA"/>
</dbReference>
<evidence type="ECO:0000256" key="5">
    <source>
        <dbReference type="PIRSR" id="PIRSR000097-2"/>
    </source>
</evidence>
<evidence type="ECO:0000256" key="6">
    <source>
        <dbReference type="PIRSR" id="PIRSR000097-3"/>
    </source>
</evidence>
<dbReference type="InterPro" id="IPR020471">
    <property type="entry name" value="AKR"/>
</dbReference>
<dbReference type="STRING" id="1137991.SAMN05660642_00810"/>
<name>A0A1G9MWU0_9ACTN</name>
<dbReference type="SUPFAM" id="SSF51430">
    <property type="entry name" value="NAD(P)-linked oxidoreductase"/>
    <property type="match status" value="1"/>
</dbReference>
<feature type="domain" description="NADP-dependent oxidoreductase" evidence="7">
    <location>
        <begin position="18"/>
        <end position="260"/>
    </location>
</feature>
<reference evidence="9" key="1">
    <citation type="submission" date="2016-10" db="EMBL/GenBank/DDBJ databases">
        <authorList>
            <person name="Varghese N."/>
            <person name="Submissions S."/>
        </authorList>
    </citation>
    <scope>NUCLEOTIDE SEQUENCE [LARGE SCALE GENOMIC DNA]</scope>
    <source>
        <strain evidence="9">DSM 45419</strain>
    </source>
</reference>
<dbReference type="AlphaFoldDB" id="A0A1G9MWU0"/>
<dbReference type="PANTHER" id="PTHR43827:SF3">
    <property type="entry name" value="NADP-DEPENDENT OXIDOREDUCTASE DOMAIN-CONTAINING PROTEIN"/>
    <property type="match status" value="1"/>
</dbReference>
<keyword evidence="2" id="KW-0521">NADP</keyword>
<dbReference type="PRINTS" id="PR00069">
    <property type="entry name" value="ALDKETRDTASE"/>
</dbReference>
<dbReference type="InterPro" id="IPR018170">
    <property type="entry name" value="Aldo/ket_reductase_CS"/>
</dbReference>
<evidence type="ECO:0000313" key="8">
    <source>
        <dbReference type="EMBL" id="SDL78752.1"/>
    </source>
</evidence>
<evidence type="ECO:0000256" key="2">
    <source>
        <dbReference type="ARBA" id="ARBA00022857"/>
    </source>
</evidence>
<dbReference type="PROSITE" id="PS00062">
    <property type="entry name" value="ALDOKETO_REDUCTASE_2"/>
    <property type="match status" value="1"/>
</dbReference>
<dbReference type="EMBL" id="FNHE01000002">
    <property type="protein sequence ID" value="SDL78752.1"/>
    <property type="molecule type" value="Genomic_DNA"/>
</dbReference>
<proteinExistence type="inferred from homology"/>
<gene>
    <name evidence="8" type="ORF">SAMN05660642_00810</name>
</gene>